<keyword evidence="1" id="KW-1133">Transmembrane helix</keyword>
<accession>A0A6A6G1I8</accession>
<dbReference type="Proteomes" id="UP000799538">
    <property type="component" value="Unassembled WGS sequence"/>
</dbReference>
<organism evidence="2 3">
    <name type="scientific">Elsinoe ampelina</name>
    <dbReference type="NCBI Taxonomy" id="302913"/>
    <lineage>
        <taxon>Eukaryota</taxon>
        <taxon>Fungi</taxon>
        <taxon>Dikarya</taxon>
        <taxon>Ascomycota</taxon>
        <taxon>Pezizomycotina</taxon>
        <taxon>Dothideomycetes</taxon>
        <taxon>Dothideomycetidae</taxon>
        <taxon>Myriangiales</taxon>
        <taxon>Elsinoaceae</taxon>
        <taxon>Elsinoe</taxon>
    </lineage>
</organism>
<reference evidence="3" key="1">
    <citation type="journal article" date="2020" name="Stud. Mycol.">
        <title>101 Dothideomycetes genomes: A test case for predicting lifestyles and emergence of pathogens.</title>
        <authorList>
            <person name="Haridas S."/>
            <person name="Albert R."/>
            <person name="Binder M."/>
            <person name="Bloem J."/>
            <person name="LaButti K."/>
            <person name="Salamov A."/>
            <person name="Andreopoulos B."/>
            <person name="Baker S."/>
            <person name="Barry K."/>
            <person name="Bills G."/>
            <person name="Bluhm B."/>
            <person name="Cannon C."/>
            <person name="Castanera R."/>
            <person name="Culley D."/>
            <person name="Daum C."/>
            <person name="Ezra D."/>
            <person name="Gonzalez J."/>
            <person name="Henrissat B."/>
            <person name="Kuo A."/>
            <person name="Liang C."/>
            <person name="Lipzen A."/>
            <person name="Lutzoni F."/>
            <person name="Magnuson J."/>
            <person name="Mondo S."/>
            <person name="Nolan M."/>
            <person name="Ohm R."/>
            <person name="Pangilinan J."/>
            <person name="Park H.-J."/>
            <person name="Ramirez L."/>
            <person name="Alfaro M."/>
            <person name="Sun H."/>
            <person name="Tritt A."/>
            <person name="Yoshinaga Y."/>
            <person name="Zwiers L.-H."/>
            <person name="Turgeon B."/>
            <person name="Goodwin S."/>
            <person name="Spatafora J."/>
            <person name="Crous P."/>
            <person name="Grigoriev I."/>
        </authorList>
    </citation>
    <scope>NUCLEOTIDE SEQUENCE [LARGE SCALE GENOMIC DNA]</scope>
    <source>
        <strain evidence="3">CECT 20119</strain>
    </source>
</reference>
<feature type="transmembrane region" description="Helical" evidence="1">
    <location>
        <begin position="56"/>
        <end position="74"/>
    </location>
</feature>
<proteinExistence type="predicted"/>
<evidence type="ECO:0000256" key="1">
    <source>
        <dbReference type="SAM" id="Phobius"/>
    </source>
</evidence>
<evidence type="ECO:0000313" key="3">
    <source>
        <dbReference type="Proteomes" id="UP000799538"/>
    </source>
</evidence>
<dbReference type="AlphaFoldDB" id="A0A6A6G1I8"/>
<sequence length="78" mass="9197">MRRPRGNATCDSRYMHVRWMIIIPQIQEVHGFMHPRYFSVRWSASVKDSRYRMGRVLFPGLGLVDLLLHLSILVRSGQ</sequence>
<protein>
    <submittedName>
        <fullName evidence="2">Uncharacterized protein</fullName>
    </submittedName>
</protein>
<dbReference type="EMBL" id="ML992516">
    <property type="protein sequence ID" value="KAF2219592.1"/>
    <property type="molecule type" value="Genomic_DNA"/>
</dbReference>
<keyword evidence="3" id="KW-1185">Reference proteome</keyword>
<name>A0A6A6G1I8_9PEZI</name>
<gene>
    <name evidence="2" type="ORF">BDZ85DRAFT_268695</name>
</gene>
<keyword evidence="1" id="KW-0472">Membrane</keyword>
<keyword evidence="1" id="KW-0812">Transmembrane</keyword>
<evidence type="ECO:0000313" key="2">
    <source>
        <dbReference type="EMBL" id="KAF2219592.1"/>
    </source>
</evidence>